<keyword evidence="2" id="KW-0812">Transmembrane</keyword>
<evidence type="ECO:0008006" key="5">
    <source>
        <dbReference type="Google" id="ProtNLM"/>
    </source>
</evidence>
<dbReference type="Proteomes" id="UP001056610">
    <property type="component" value="Chromosome"/>
</dbReference>
<feature type="transmembrane region" description="Helical" evidence="2">
    <location>
        <begin position="292"/>
        <end position="319"/>
    </location>
</feature>
<feature type="compositionally biased region" description="Pro residues" evidence="1">
    <location>
        <begin position="22"/>
        <end position="107"/>
    </location>
</feature>
<protein>
    <recommendedName>
        <fullName evidence="5">Integral membrane protein</fullName>
    </recommendedName>
</protein>
<dbReference type="EMBL" id="CP097320">
    <property type="protein sequence ID" value="UQX09994.1"/>
    <property type="molecule type" value="Genomic_DNA"/>
</dbReference>
<reference evidence="3" key="1">
    <citation type="submission" date="2022-05" db="EMBL/GenBank/DDBJ databases">
        <title>A methanotrophic Mycobacterium dominates a cave microbial ecosystem.</title>
        <authorList>
            <person name="Van Spanning R.J.M."/>
            <person name="Guan Q."/>
            <person name="Melkonian C."/>
            <person name="Gallant J."/>
            <person name="Polerecky L."/>
            <person name="Flot J.-F."/>
            <person name="Brandt B.W."/>
            <person name="Braster M."/>
            <person name="Iturbe Espinoza P."/>
            <person name="Aerts J."/>
            <person name="Meima-Franke M."/>
            <person name="Piersma S.R."/>
            <person name="Bunduc C."/>
            <person name="Ummels R."/>
            <person name="Pain A."/>
            <person name="Fleming E.J."/>
            <person name="van der Wel N."/>
            <person name="Gherman V.D."/>
            <person name="Sarbu S.M."/>
            <person name="Bodelier P.L.E."/>
            <person name="Bitter W."/>
        </authorList>
    </citation>
    <scope>NUCLEOTIDE SEQUENCE</scope>
    <source>
        <strain evidence="3">Sulfur Cave</strain>
    </source>
</reference>
<sequence length="345" mass="35107">MSQPPEHPGNPSDPWGGNPHPGDYPPPPGYGPPPGPPPGYGPPQGPPPGYGPPQGPPPGYGPPQGPPPGYGPPQPGYGAPPPPPPGYGPPPPGYAAPPPGYPPPPGQPFDIGDAFRWAWNKFVHNAVPLIVAMLVYSVIGFVVHALVFVSMGGTNADTTDVEGGYGASFTAGLGAAETLVLSIVLFVFGIFVQAAFLSGALDLADGRPVSIGSFFKPRHFGNVVLAGALLSVISVALDLLSLLPTFIFAALSFAAIVVFAFFALFTIAFATDRGAPPIDALKASIATVRSNLGSTLLSFVVQVLLLVVGALACGVGILVGGPLALLVQVYTYRRLAGGPIAPLTP</sequence>
<evidence type="ECO:0000256" key="1">
    <source>
        <dbReference type="SAM" id="MobiDB-lite"/>
    </source>
</evidence>
<dbReference type="RefSeq" id="WP_219067834.1">
    <property type="nucleotide sequence ID" value="NZ_CAJUXY010000025.1"/>
</dbReference>
<proteinExistence type="predicted"/>
<feature type="transmembrane region" description="Helical" evidence="2">
    <location>
        <begin position="246"/>
        <end position="271"/>
    </location>
</feature>
<evidence type="ECO:0000256" key="2">
    <source>
        <dbReference type="SAM" id="Phobius"/>
    </source>
</evidence>
<keyword evidence="2" id="KW-0472">Membrane</keyword>
<keyword evidence="2" id="KW-1133">Transmembrane helix</keyword>
<feature type="transmembrane region" description="Helical" evidence="2">
    <location>
        <begin position="126"/>
        <end position="149"/>
    </location>
</feature>
<feature type="transmembrane region" description="Helical" evidence="2">
    <location>
        <begin position="220"/>
        <end position="240"/>
    </location>
</feature>
<keyword evidence="4" id="KW-1185">Reference proteome</keyword>
<accession>A0ABY4QHI5</accession>
<feature type="transmembrane region" description="Helical" evidence="2">
    <location>
        <begin position="179"/>
        <end position="199"/>
    </location>
</feature>
<name>A0ABY4QHI5_9MYCO</name>
<evidence type="ECO:0000313" key="3">
    <source>
        <dbReference type="EMBL" id="UQX09994.1"/>
    </source>
</evidence>
<feature type="region of interest" description="Disordered" evidence="1">
    <location>
        <begin position="1"/>
        <end position="107"/>
    </location>
</feature>
<gene>
    <name evidence="3" type="ORF">M5I08_17440</name>
</gene>
<evidence type="ECO:0000313" key="4">
    <source>
        <dbReference type="Proteomes" id="UP001056610"/>
    </source>
</evidence>
<organism evidence="3 4">
    <name type="scientific">Candidatus Mycobacterium methanotrophicum</name>
    <dbReference type="NCBI Taxonomy" id="2943498"/>
    <lineage>
        <taxon>Bacteria</taxon>
        <taxon>Bacillati</taxon>
        <taxon>Actinomycetota</taxon>
        <taxon>Actinomycetes</taxon>
        <taxon>Mycobacteriales</taxon>
        <taxon>Mycobacteriaceae</taxon>
        <taxon>Mycobacterium</taxon>
    </lineage>
</organism>